<dbReference type="Gene3D" id="3.10.129.10">
    <property type="entry name" value="Hotdog Thioesterase"/>
    <property type="match status" value="1"/>
</dbReference>
<dbReference type="PANTHER" id="PTHR21660">
    <property type="entry name" value="THIOESTERASE SUPERFAMILY MEMBER-RELATED"/>
    <property type="match status" value="1"/>
</dbReference>
<evidence type="ECO:0000259" key="3">
    <source>
        <dbReference type="Pfam" id="PF03061"/>
    </source>
</evidence>
<organism evidence="4 5">
    <name type="scientific">Mycena rosella</name>
    <name type="common">Pink bonnet</name>
    <name type="synonym">Agaricus rosellus</name>
    <dbReference type="NCBI Taxonomy" id="1033263"/>
    <lineage>
        <taxon>Eukaryota</taxon>
        <taxon>Fungi</taxon>
        <taxon>Dikarya</taxon>
        <taxon>Basidiomycota</taxon>
        <taxon>Agaricomycotina</taxon>
        <taxon>Agaricomycetes</taxon>
        <taxon>Agaricomycetidae</taxon>
        <taxon>Agaricales</taxon>
        <taxon>Marasmiineae</taxon>
        <taxon>Mycenaceae</taxon>
        <taxon>Mycena</taxon>
    </lineage>
</organism>
<dbReference type="InterPro" id="IPR039298">
    <property type="entry name" value="ACOT13"/>
</dbReference>
<dbReference type="CDD" id="cd03443">
    <property type="entry name" value="PaaI_thioesterase"/>
    <property type="match status" value="1"/>
</dbReference>
<accession>A0AAD7D779</accession>
<dbReference type="InterPro" id="IPR029069">
    <property type="entry name" value="HotDog_dom_sf"/>
</dbReference>
<keyword evidence="2" id="KW-0378">Hydrolase</keyword>
<dbReference type="InterPro" id="IPR003736">
    <property type="entry name" value="PAAI_dom"/>
</dbReference>
<dbReference type="EMBL" id="JARKIE010000113">
    <property type="protein sequence ID" value="KAJ7682938.1"/>
    <property type="molecule type" value="Genomic_DNA"/>
</dbReference>
<reference evidence="4" key="1">
    <citation type="submission" date="2023-03" db="EMBL/GenBank/DDBJ databases">
        <title>Massive genome expansion in bonnet fungi (Mycena s.s.) driven by repeated elements and novel gene families across ecological guilds.</title>
        <authorList>
            <consortium name="Lawrence Berkeley National Laboratory"/>
            <person name="Harder C.B."/>
            <person name="Miyauchi S."/>
            <person name="Viragh M."/>
            <person name="Kuo A."/>
            <person name="Thoen E."/>
            <person name="Andreopoulos B."/>
            <person name="Lu D."/>
            <person name="Skrede I."/>
            <person name="Drula E."/>
            <person name="Henrissat B."/>
            <person name="Morin E."/>
            <person name="Kohler A."/>
            <person name="Barry K."/>
            <person name="LaButti K."/>
            <person name="Morin E."/>
            <person name="Salamov A."/>
            <person name="Lipzen A."/>
            <person name="Mereny Z."/>
            <person name="Hegedus B."/>
            <person name="Baldrian P."/>
            <person name="Stursova M."/>
            <person name="Weitz H."/>
            <person name="Taylor A."/>
            <person name="Grigoriev I.V."/>
            <person name="Nagy L.G."/>
            <person name="Martin F."/>
            <person name="Kauserud H."/>
        </authorList>
    </citation>
    <scope>NUCLEOTIDE SEQUENCE</scope>
    <source>
        <strain evidence="4">CBHHK067</strain>
    </source>
</reference>
<sequence>MPNTIIGNIDDGMKEMLSDLTNFFGKRRNNKPAFGDDITARMVVTHASVQDKADEPHKKEGRVVCELVVTEDMLNGGGSVHGGCSAFLIDMCSTLSLIIFSHVPSVSQSLNIVYHSPAGLGEKLRIVNTTMTVGARAMSARTEIWNDTHHRLVASGVHIKMQPSAPKL</sequence>
<evidence type="ECO:0000313" key="5">
    <source>
        <dbReference type="Proteomes" id="UP001221757"/>
    </source>
</evidence>
<comment type="caution">
    <text evidence="4">The sequence shown here is derived from an EMBL/GenBank/DDBJ whole genome shotgun (WGS) entry which is preliminary data.</text>
</comment>
<gene>
    <name evidence="4" type="ORF">B0H17DRAFT_1170113</name>
</gene>
<dbReference type="Proteomes" id="UP001221757">
    <property type="component" value="Unassembled WGS sequence"/>
</dbReference>
<feature type="domain" description="Thioesterase" evidence="3">
    <location>
        <begin position="77"/>
        <end position="150"/>
    </location>
</feature>
<comment type="similarity">
    <text evidence="1">Belongs to the thioesterase PaaI family.</text>
</comment>
<dbReference type="NCBIfam" id="TIGR00369">
    <property type="entry name" value="unchar_dom_1"/>
    <property type="match status" value="1"/>
</dbReference>
<protein>
    <submittedName>
        <fullName evidence="4">HotDog domain-containing protein</fullName>
    </submittedName>
</protein>
<dbReference type="Pfam" id="PF03061">
    <property type="entry name" value="4HBT"/>
    <property type="match status" value="1"/>
</dbReference>
<name>A0AAD7D779_MYCRO</name>
<dbReference type="AlphaFoldDB" id="A0AAD7D779"/>
<evidence type="ECO:0000313" key="4">
    <source>
        <dbReference type="EMBL" id="KAJ7682938.1"/>
    </source>
</evidence>
<keyword evidence="5" id="KW-1185">Reference proteome</keyword>
<dbReference type="PANTHER" id="PTHR21660:SF1">
    <property type="entry name" value="ACYL-COENZYME A THIOESTERASE 13"/>
    <property type="match status" value="1"/>
</dbReference>
<dbReference type="GO" id="GO:0047617">
    <property type="term" value="F:fatty acyl-CoA hydrolase activity"/>
    <property type="evidence" value="ECO:0007669"/>
    <property type="project" value="InterPro"/>
</dbReference>
<dbReference type="InterPro" id="IPR006683">
    <property type="entry name" value="Thioestr_dom"/>
</dbReference>
<evidence type="ECO:0000256" key="2">
    <source>
        <dbReference type="ARBA" id="ARBA00022801"/>
    </source>
</evidence>
<proteinExistence type="inferred from homology"/>
<evidence type="ECO:0000256" key="1">
    <source>
        <dbReference type="ARBA" id="ARBA00008324"/>
    </source>
</evidence>
<dbReference type="SUPFAM" id="SSF54637">
    <property type="entry name" value="Thioesterase/thiol ester dehydrase-isomerase"/>
    <property type="match status" value="1"/>
</dbReference>